<evidence type="ECO:0000313" key="9">
    <source>
        <dbReference type="Proteomes" id="UP001497457"/>
    </source>
</evidence>
<dbReference type="InterPro" id="IPR015421">
    <property type="entry name" value="PyrdxlP-dep_Trfase_major"/>
</dbReference>
<dbReference type="Gene3D" id="3.90.1150.10">
    <property type="entry name" value="Aspartate Aminotransferase, domain 1"/>
    <property type="match status" value="1"/>
</dbReference>
<keyword evidence="5 7" id="KW-0456">Lyase</keyword>
<accession>A0ABC9FXY8</accession>
<reference evidence="8 9" key="2">
    <citation type="submission" date="2024-10" db="EMBL/GenBank/DDBJ databases">
        <authorList>
            <person name="Ryan C."/>
        </authorList>
    </citation>
    <scope>NUCLEOTIDE SEQUENCE [LARGE SCALE GENOMIC DNA]</scope>
</reference>
<dbReference type="SUPFAM" id="SSF53383">
    <property type="entry name" value="PLP-dependent transferases"/>
    <property type="match status" value="1"/>
</dbReference>
<evidence type="ECO:0000256" key="1">
    <source>
        <dbReference type="ARBA" id="ARBA00001933"/>
    </source>
</evidence>
<dbReference type="Gene3D" id="1.20.1340.10">
    <property type="entry name" value="dopa decarboxylase, N-terminal domain"/>
    <property type="match status" value="1"/>
</dbReference>
<evidence type="ECO:0000256" key="4">
    <source>
        <dbReference type="ARBA" id="ARBA00022898"/>
    </source>
</evidence>
<dbReference type="InterPro" id="IPR002129">
    <property type="entry name" value="PyrdxlP-dep_de-COase"/>
</dbReference>
<dbReference type="PRINTS" id="PR00800">
    <property type="entry name" value="YHDCRBOXLASE"/>
</dbReference>
<protein>
    <submittedName>
        <fullName evidence="8">Uncharacterized protein</fullName>
    </submittedName>
</protein>
<reference evidence="9" key="1">
    <citation type="submission" date="2024-06" db="EMBL/GenBank/DDBJ databases">
        <authorList>
            <person name="Ryan C."/>
        </authorList>
    </citation>
    <scope>NUCLEOTIDE SEQUENCE [LARGE SCALE GENOMIC DNA]</scope>
</reference>
<dbReference type="InterPro" id="IPR015422">
    <property type="entry name" value="PyrdxlP-dep_Trfase_small"/>
</dbReference>
<evidence type="ECO:0000256" key="5">
    <source>
        <dbReference type="ARBA" id="ARBA00023239"/>
    </source>
</evidence>
<keyword evidence="3" id="KW-0210">Decarboxylase</keyword>
<dbReference type="GO" id="GO:0016831">
    <property type="term" value="F:carboxy-lyase activity"/>
    <property type="evidence" value="ECO:0007669"/>
    <property type="project" value="UniProtKB-KW"/>
</dbReference>
<sequence>MGSLPLVDAPMQPLDPEALAGDSNAVMDFLAEYYRNVDKYPVRAANLEPGQLRELLPKAAPELGEPMEEVLDDVRRDILPGLTHWQSPRFFAYFPMNASAAGLAGEMLSVGLNVVPFVWAASPAAAELETVVVDWMAQLLGLPRRFMFSGGGGGVLQGSTCEAVVCTLAAARDRQLARLGHEAITRLVVYSSDQTHATFQKGARLVGIPPSNFHVIPTSAASGYGLTADAVRAAVDRDVALGLVPLYLCATVGTTGLGAVDAVREIGDVARRHGMWMHLDAAYAGSALVCPEFRDYLDGAELADSVSTNPHKWFLTNMDCCCLWVANPRALTSALSTDPEYLKDDVGIDECTGKPAAIDYKDWQISMTRRFRAIKLWVILRRYGAAGMRAHIRRHVAAAQWFEQAVAADGRFEVVVPRRFSLVCFRLAKRCVGDDDDAANGANRDLLAAVNASGKAFMTHFVVDGRFLLRLAVGGASTELLHVKEVGELLQGKADEVLQRYQYCKPSERALQRRGWHQHCM</sequence>
<proteinExistence type="inferred from homology"/>
<comment type="similarity">
    <text evidence="2 7">Belongs to the group II decarboxylase family.</text>
</comment>
<name>A0ABC9FXY8_9POAL</name>
<organism evidence="8 9">
    <name type="scientific">Urochloa decumbens</name>
    <dbReference type="NCBI Taxonomy" id="240449"/>
    <lineage>
        <taxon>Eukaryota</taxon>
        <taxon>Viridiplantae</taxon>
        <taxon>Streptophyta</taxon>
        <taxon>Embryophyta</taxon>
        <taxon>Tracheophyta</taxon>
        <taxon>Spermatophyta</taxon>
        <taxon>Magnoliopsida</taxon>
        <taxon>Liliopsida</taxon>
        <taxon>Poales</taxon>
        <taxon>Poaceae</taxon>
        <taxon>PACMAD clade</taxon>
        <taxon>Panicoideae</taxon>
        <taxon>Panicodae</taxon>
        <taxon>Paniceae</taxon>
        <taxon>Melinidinae</taxon>
        <taxon>Urochloa</taxon>
    </lineage>
</organism>
<keyword evidence="9" id="KW-1185">Reference proteome</keyword>
<comment type="cofactor">
    <cofactor evidence="1 6 7">
        <name>pyridoxal 5'-phosphate</name>
        <dbReference type="ChEBI" id="CHEBI:597326"/>
    </cofactor>
</comment>
<evidence type="ECO:0000256" key="3">
    <source>
        <dbReference type="ARBA" id="ARBA00022793"/>
    </source>
</evidence>
<dbReference type="PANTHER" id="PTHR11999:SF148">
    <property type="entry name" value="OS10G0400500 PROTEIN"/>
    <property type="match status" value="1"/>
</dbReference>
<evidence type="ECO:0000256" key="2">
    <source>
        <dbReference type="ARBA" id="ARBA00009533"/>
    </source>
</evidence>
<dbReference type="Pfam" id="PF00282">
    <property type="entry name" value="Pyridoxal_deC"/>
    <property type="match status" value="1"/>
</dbReference>
<dbReference type="PANTHER" id="PTHR11999">
    <property type="entry name" value="GROUP II PYRIDOXAL-5-PHOSPHATE DECARBOXYLASE"/>
    <property type="match status" value="1"/>
</dbReference>
<dbReference type="EMBL" id="OZ075117">
    <property type="protein sequence ID" value="CAL5084064.1"/>
    <property type="molecule type" value="Genomic_DNA"/>
</dbReference>
<evidence type="ECO:0000256" key="6">
    <source>
        <dbReference type="PIRSR" id="PIRSR602129-50"/>
    </source>
</evidence>
<dbReference type="AlphaFoldDB" id="A0ABC9FXY8"/>
<feature type="modified residue" description="N6-(pyridoxal phosphate)lysine" evidence="6">
    <location>
        <position position="312"/>
    </location>
</feature>
<dbReference type="InterPro" id="IPR015424">
    <property type="entry name" value="PyrdxlP-dep_Trfase"/>
</dbReference>
<evidence type="ECO:0000256" key="7">
    <source>
        <dbReference type="RuleBase" id="RU000382"/>
    </source>
</evidence>
<dbReference type="Gene3D" id="3.40.640.10">
    <property type="entry name" value="Type I PLP-dependent aspartate aminotransferase-like (Major domain)"/>
    <property type="match status" value="1"/>
</dbReference>
<evidence type="ECO:0000313" key="8">
    <source>
        <dbReference type="EMBL" id="CAL5084064.1"/>
    </source>
</evidence>
<keyword evidence="4 6" id="KW-0663">Pyridoxal phosphate</keyword>
<dbReference type="Proteomes" id="UP001497457">
    <property type="component" value="Chromosome 7b"/>
</dbReference>
<gene>
    <name evidence="8" type="ORF">URODEC1_LOCUS110316</name>
</gene>
<dbReference type="InterPro" id="IPR010977">
    <property type="entry name" value="Aromatic_deC"/>
</dbReference>